<organism evidence="1 2">
    <name type="scientific">Phytohabitans rumicis</name>
    <dbReference type="NCBI Taxonomy" id="1076125"/>
    <lineage>
        <taxon>Bacteria</taxon>
        <taxon>Bacillati</taxon>
        <taxon>Actinomycetota</taxon>
        <taxon>Actinomycetes</taxon>
        <taxon>Micromonosporales</taxon>
        <taxon>Micromonosporaceae</taxon>
    </lineage>
</organism>
<comment type="caution">
    <text evidence="1">The sequence shown here is derived from an EMBL/GenBank/DDBJ whole genome shotgun (WGS) entry which is preliminary data.</text>
</comment>
<sequence>MAIEWTIESGSAVSPGQLVHATTKLLGAVLGTAPDGVRVEGDADDLTLRAAFGEAEGVAEISSDYEVDDLYVTVTAYRTQLSAAVALVTAVAVAELSGGELSGPGLARRYPAADLSPFIEDLPGGLAALATRFGWTLLPSS</sequence>
<reference evidence="1 2" key="1">
    <citation type="submission" date="2020-03" db="EMBL/GenBank/DDBJ databases">
        <title>Whole genome shotgun sequence of Phytohabitans rumicis NBRC 108638.</title>
        <authorList>
            <person name="Komaki H."/>
            <person name="Tamura T."/>
        </authorList>
    </citation>
    <scope>NUCLEOTIDE SEQUENCE [LARGE SCALE GENOMIC DNA]</scope>
    <source>
        <strain evidence="1 2">NBRC 108638</strain>
    </source>
</reference>
<name>A0A6V8L1P5_9ACTN</name>
<reference evidence="1 2" key="2">
    <citation type="submission" date="2020-03" db="EMBL/GenBank/DDBJ databases">
        <authorList>
            <person name="Ichikawa N."/>
            <person name="Kimura A."/>
            <person name="Kitahashi Y."/>
            <person name="Uohara A."/>
        </authorList>
    </citation>
    <scope>NUCLEOTIDE SEQUENCE [LARGE SCALE GENOMIC DNA]</scope>
    <source>
        <strain evidence="1 2">NBRC 108638</strain>
    </source>
</reference>
<keyword evidence="2" id="KW-1185">Reference proteome</keyword>
<protein>
    <submittedName>
        <fullName evidence="1">Uncharacterized protein</fullName>
    </submittedName>
</protein>
<evidence type="ECO:0000313" key="2">
    <source>
        <dbReference type="Proteomes" id="UP000482960"/>
    </source>
</evidence>
<evidence type="ECO:0000313" key="1">
    <source>
        <dbReference type="EMBL" id="GFJ90054.1"/>
    </source>
</evidence>
<dbReference type="Proteomes" id="UP000482960">
    <property type="component" value="Unassembled WGS sequence"/>
</dbReference>
<accession>A0A6V8L1P5</accession>
<dbReference type="AlphaFoldDB" id="A0A6V8L1P5"/>
<proteinExistence type="predicted"/>
<gene>
    <name evidence="1" type="ORF">Prum_036960</name>
</gene>
<dbReference type="EMBL" id="BLPG01000001">
    <property type="protein sequence ID" value="GFJ90054.1"/>
    <property type="molecule type" value="Genomic_DNA"/>
</dbReference>
<dbReference type="RefSeq" id="WP_173077489.1">
    <property type="nucleotide sequence ID" value="NZ_BAABJB010000009.1"/>
</dbReference>